<evidence type="ECO:0000313" key="10">
    <source>
        <dbReference type="EMBL" id="KAF2446664.1"/>
    </source>
</evidence>
<keyword evidence="7 8" id="KW-0472">Membrane</keyword>
<proteinExistence type="inferred from homology"/>
<dbReference type="Proteomes" id="UP000799764">
    <property type="component" value="Unassembled WGS sequence"/>
</dbReference>
<comment type="similarity">
    <text evidence="3">Belongs to the wax synthase family.</text>
</comment>
<dbReference type="PANTHER" id="PTHR31595:SF57">
    <property type="entry name" value="OS04G0481900 PROTEIN"/>
    <property type="match status" value="1"/>
</dbReference>
<keyword evidence="6 8" id="KW-1133">Transmembrane helix</keyword>
<comment type="subcellular location">
    <subcellularLocation>
        <location evidence="1">Membrane</location>
        <topology evidence="1">Multi-pass membrane protein</topology>
    </subcellularLocation>
</comment>
<gene>
    <name evidence="10" type="ORF">P171DRAFT_430761</name>
</gene>
<comment type="caution">
    <text evidence="10">The sequence shown here is derived from an EMBL/GenBank/DDBJ whole genome shotgun (WGS) entry which is preliminary data.</text>
</comment>
<protein>
    <recommendedName>
        <fullName evidence="9">Wax synthase domain-containing protein</fullName>
    </recommendedName>
</protein>
<evidence type="ECO:0000256" key="5">
    <source>
        <dbReference type="ARBA" id="ARBA00022692"/>
    </source>
</evidence>
<dbReference type="GO" id="GO:0008374">
    <property type="term" value="F:O-acyltransferase activity"/>
    <property type="evidence" value="ECO:0007669"/>
    <property type="project" value="InterPro"/>
</dbReference>
<keyword evidence="11" id="KW-1185">Reference proteome</keyword>
<evidence type="ECO:0000256" key="3">
    <source>
        <dbReference type="ARBA" id="ARBA00007282"/>
    </source>
</evidence>
<name>A0A9P4PKB5_9PLEO</name>
<feature type="transmembrane region" description="Helical" evidence="8">
    <location>
        <begin position="222"/>
        <end position="243"/>
    </location>
</feature>
<feature type="domain" description="Wax synthase" evidence="9">
    <location>
        <begin position="136"/>
        <end position="216"/>
    </location>
</feature>
<evidence type="ECO:0000256" key="6">
    <source>
        <dbReference type="ARBA" id="ARBA00022989"/>
    </source>
</evidence>
<evidence type="ECO:0000256" key="2">
    <source>
        <dbReference type="ARBA" id="ARBA00005179"/>
    </source>
</evidence>
<evidence type="ECO:0000313" key="11">
    <source>
        <dbReference type="Proteomes" id="UP000799764"/>
    </source>
</evidence>
<organism evidence="10 11">
    <name type="scientific">Karstenula rhodostoma CBS 690.94</name>
    <dbReference type="NCBI Taxonomy" id="1392251"/>
    <lineage>
        <taxon>Eukaryota</taxon>
        <taxon>Fungi</taxon>
        <taxon>Dikarya</taxon>
        <taxon>Ascomycota</taxon>
        <taxon>Pezizomycotina</taxon>
        <taxon>Dothideomycetes</taxon>
        <taxon>Pleosporomycetidae</taxon>
        <taxon>Pleosporales</taxon>
        <taxon>Massarineae</taxon>
        <taxon>Didymosphaeriaceae</taxon>
        <taxon>Karstenula</taxon>
    </lineage>
</organism>
<feature type="transmembrane region" description="Helical" evidence="8">
    <location>
        <begin position="110"/>
        <end position="129"/>
    </location>
</feature>
<evidence type="ECO:0000256" key="7">
    <source>
        <dbReference type="ARBA" id="ARBA00023136"/>
    </source>
</evidence>
<evidence type="ECO:0000259" key="9">
    <source>
        <dbReference type="Pfam" id="PF13813"/>
    </source>
</evidence>
<keyword evidence="4" id="KW-0808">Transferase</keyword>
<keyword evidence="5 8" id="KW-0812">Transmembrane</keyword>
<evidence type="ECO:0000256" key="8">
    <source>
        <dbReference type="SAM" id="Phobius"/>
    </source>
</evidence>
<dbReference type="OrthoDB" id="1077582at2759"/>
<sequence>MRPLGMAKLRWAAAQLVNPRLVRWNLEAKNVPRPTVSSKATFLCAQTAALLKMVLATDLLLQLGIRLFWTPPAARPGARFAVSDSKYLSIRDPDLGWGFAKTLVFACGPYFFMSMQYVAVSLIAVALQLSQPIDFPPLFGNVADATTVRAFWGQFWHQSIRRSVTTLAYLAIDALHIARGTTLASYAHVWLAFFISGFMHAQSMALLPRPPNITLHEATAGMLYFFLWQAFAITAEDFVIWLWKTSGLSINPAPWNSVLGYVWVIFSMWISIPWAADVMMRLRLTEESFLGFTVFGRWINHQ</sequence>
<dbReference type="AlphaFoldDB" id="A0A9P4PKB5"/>
<evidence type="ECO:0000256" key="4">
    <source>
        <dbReference type="ARBA" id="ARBA00022679"/>
    </source>
</evidence>
<reference evidence="10" key="1">
    <citation type="journal article" date="2020" name="Stud. Mycol.">
        <title>101 Dothideomycetes genomes: a test case for predicting lifestyles and emergence of pathogens.</title>
        <authorList>
            <person name="Haridas S."/>
            <person name="Albert R."/>
            <person name="Binder M."/>
            <person name="Bloem J."/>
            <person name="Labutti K."/>
            <person name="Salamov A."/>
            <person name="Andreopoulos B."/>
            <person name="Baker S."/>
            <person name="Barry K."/>
            <person name="Bills G."/>
            <person name="Bluhm B."/>
            <person name="Cannon C."/>
            <person name="Castanera R."/>
            <person name="Culley D."/>
            <person name="Daum C."/>
            <person name="Ezra D."/>
            <person name="Gonzalez J."/>
            <person name="Henrissat B."/>
            <person name="Kuo A."/>
            <person name="Liang C."/>
            <person name="Lipzen A."/>
            <person name="Lutzoni F."/>
            <person name="Magnuson J."/>
            <person name="Mondo S."/>
            <person name="Nolan M."/>
            <person name="Ohm R."/>
            <person name="Pangilinan J."/>
            <person name="Park H.-J."/>
            <person name="Ramirez L."/>
            <person name="Alfaro M."/>
            <person name="Sun H."/>
            <person name="Tritt A."/>
            <person name="Yoshinaga Y."/>
            <person name="Zwiers L.-H."/>
            <person name="Turgeon B."/>
            <person name="Goodwin S."/>
            <person name="Spatafora J."/>
            <person name="Crous P."/>
            <person name="Grigoriev I."/>
        </authorList>
    </citation>
    <scope>NUCLEOTIDE SEQUENCE</scope>
    <source>
        <strain evidence="10">CBS 690.94</strain>
    </source>
</reference>
<feature type="transmembrane region" description="Helical" evidence="8">
    <location>
        <begin position="255"/>
        <end position="276"/>
    </location>
</feature>
<comment type="pathway">
    <text evidence="2">Secondary metabolite biosynthesis.</text>
</comment>
<feature type="transmembrane region" description="Helical" evidence="8">
    <location>
        <begin position="183"/>
        <end position="201"/>
    </location>
</feature>
<dbReference type="GO" id="GO:0016020">
    <property type="term" value="C:membrane"/>
    <property type="evidence" value="ECO:0007669"/>
    <property type="project" value="UniProtKB-SubCell"/>
</dbReference>
<dbReference type="PANTHER" id="PTHR31595">
    <property type="entry name" value="LONG-CHAIN-ALCOHOL O-FATTY-ACYLTRANSFERASE 3-RELATED"/>
    <property type="match status" value="1"/>
</dbReference>
<dbReference type="InterPro" id="IPR032805">
    <property type="entry name" value="Wax_synthase_dom"/>
</dbReference>
<dbReference type="EMBL" id="MU001498">
    <property type="protein sequence ID" value="KAF2446664.1"/>
    <property type="molecule type" value="Genomic_DNA"/>
</dbReference>
<dbReference type="Pfam" id="PF13813">
    <property type="entry name" value="MBOAT_2"/>
    <property type="match status" value="1"/>
</dbReference>
<evidence type="ECO:0000256" key="1">
    <source>
        <dbReference type="ARBA" id="ARBA00004141"/>
    </source>
</evidence>
<dbReference type="GO" id="GO:0006629">
    <property type="term" value="P:lipid metabolic process"/>
    <property type="evidence" value="ECO:0007669"/>
    <property type="project" value="InterPro"/>
</dbReference>
<dbReference type="InterPro" id="IPR044851">
    <property type="entry name" value="Wax_synthase"/>
</dbReference>
<accession>A0A9P4PKB5</accession>